<dbReference type="EMBL" id="SRLO01000093">
    <property type="protein sequence ID" value="TNN76463.1"/>
    <property type="molecule type" value="Genomic_DNA"/>
</dbReference>
<keyword evidence="2" id="KW-0472">Membrane</keyword>
<evidence type="ECO:0000313" key="3">
    <source>
        <dbReference type="EMBL" id="TNN76463.1"/>
    </source>
</evidence>
<keyword evidence="4" id="KW-1185">Reference proteome</keyword>
<accession>A0A4Z2IH22</accession>
<feature type="transmembrane region" description="Helical" evidence="2">
    <location>
        <begin position="142"/>
        <end position="164"/>
    </location>
</feature>
<feature type="compositionally biased region" description="Basic and acidic residues" evidence="1">
    <location>
        <begin position="14"/>
        <end position="26"/>
    </location>
</feature>
<dbReference type="OrthoDB" id="6499973at2759"/>
<feature type="transmembrane region" description="Helical" evidence="2">
    <location>
        <begin position="170"/>
        <end position="188"/>
    </location>
</feature>
<protein>
    <submittedName>
        <fullName evidence="3">Monocarboxylate transporter 1</fullName>
    </submittedName>
</protein>
<organism evidence="3 4">
    <name type="scientific">Liparis tanakae</name>
    <name type="common">Tanaka's snailfish</name>
    <dbReference type="NCBI Taxonomy" id="230148"/>
    <lineage>
        <taxon>Eukaryota</taxon>
        <taxon>Metazoa</taxon>
        <taxon>Chordata</taxon>
        <taxon>Craniata</taxon>
        <taxon>Vertebrata</taxon>
        <taxon>Euteleostomi</taxon>
        <taxon>Actinopterygii</taxon>
        <taxon>Neopterygii</taxon>
        <taxon>Teleostei</taxon>
        <taxon>Neoteleostei</taxon>
        <taxon>Acanthomorphata</taxon>
        <taxon>Eupercaria</taxon>
        <taxon>Perciformes</taxon>
        <taxon>Cottioidei</taxon>
        <taxon>Cottales</taxon>
        <taxon>Liparidae</taxon>
        <taxon>Liparis</taxon>
    </lineage>
</organism>
<dbReference type="AlphaFoldDB" id="A0A4Z2IH22"/>
<feature type="region of interest" description="Disordered" evidence="1">
    <location>
        <begin position="1"/>
        <end position="26"/>
    </location>
</feature>
<comment type="caution">
    <text evidence="3">The sequence shown here is derived from an EMBL/GenBank/DDBJ whole genome shotgun (WGS) entry which is preliminary data.</text>
</comment>
<sequence length="225" mass="25058">MSKTRRKLVQQALPRERASERERDSQKGCLLLGGSNQMGSNQQIAQLFDLGTERTELFSFTRVTFDEVRGRGAAGNFWAVTVDIDPQITSGASVKRWTVVVGAVISIGFSYAFPPKSITVISKEIEAIFDVTRSHVSRISSIMLACLGLASNLNPALTMIRNYIYDKRPIANGIAMATMAPPSMGIVAKTKWVRPKIRYFFTAPMPYNGVCHLLVYQYRKMTKAL</sequence>
<evidence type="ECO:0000313" key="4">
    <source>
        <dbReference type="Proteomes" id="UP000314294"/>
    </source>
</evidence>
<name>A0A4Z2IH22_9TELE</name>
<keyword evidence="2" id="KW-0812">Transmembrane</keyword>
<reference evidence="3 4" key="1">
    <citation type="submission" date="2019-03" db="EMBL/GenBank/DDBJ databases">
        <title>First draft genome of Liparis tanakae, snailfish: a comprehensive survey of snailfish specific genes.</title>
        <authorList>
            <person name="Kim W."/>
            <person name="Song I."/>
            <person name="Jeong J.-H."/>
            <person name="Kim D."/>
            <person name="Kim S."/>
            <person name="Ryu S."/>
            <person name="Song J.Y."/>
            <person name="Lee S.K."/>
        </authorList>
    </citation>
    <scope>NUCLEOTIDE SEQUENCE [LARGE SCALE GENOMIC DNA]</scope>
    <source>
        <tissue evidence="3">Muscle</tissue>
    </source>
</reference>
<dbReference type="Proteomes" id="UP000314294">
    <property type="component" value="Unassembled WGS sequence"/>
</dbReference>
<gene>
    <name evidence="3" type="primary">SLC16A1_1</name>
    <name evidence="3" type="ORF">EYF80_013328</name>
</gene>
<evidence type="ECO:0000256" key="2">
    <source>
        <dbReference type="SAM" id="Phobius"/>
    </source>
</evidence>
<keyword evidence="2" id="KW-1133">Transmembrane helix</keyword>
<evidence type="ECO:0000256" key="1">
    <source>
        <dbReference type="SAM" id="MobiDB-lite"/>
    </source>
</evidence>
<proteinExistence type="predicted"/>